<dbReference type="Pfam" id="PF16220">
    <property type="entry name" value="DUF4880"/>
    <property type="match status" value="1"/>
</dbReference>
<gene>
    <name evidence="4" type="ORF">ALP84_00773</name>
    <name evidence="3" type="ORF">PSCICP_47260</name>
</gene>
<comment type="caution">
    <text evidence="4">The sequence shown here is derived from an EMBL/GenBank/DDBJ whole genome shotgun (WGS) entry which is preliminary data.</text>
</comment>
<reference evidence="4 5" key="1">
    <citation type="submission" date="2018-08" db="EMBL/GenBank/DDBJ databases">
        <title>Recombination of ecologically and evolutionarily significant loci maintains genetic cohesion in the Pseudomonas syringae species complex.</title>
        <authorList>
            <person name="Dillon M."/>
            <person name="Thakur S."/>
            <person name="Almeida R.N.D."/>
            <person name="Weir B.S."/>
            <person name="Guttman D.S."/>
        </authorList>
    </citation>
    <scope>NUCLEOTIDE SEQUENCE [LARGE SCALE GENOMIC DNA]</scope>
    <source>
        <strain evidence="4 5">ICMP 6917</strain>
    </source>
</reference>
<dbReference type="Pfam" id="PF04773">
    <property type="entry name" value="FecR"/>
    <property type="match status" value="1"/>
</dbReference>
<dbReference type="EMBL" id="BLWA01000021">
    <property type="protein sequence ID" value="GFM94754.1"/>
    <property type="molecule type" value="Genomic_DNA"/>
</dbReference>
<dbReference type="GO" id="GO:0016989">
    <property type="term" value="F:sigma factor antagonist activity"/>
    <property type="evidence" value="ECO:0007669"/>
    <property type="project" value="TreeGrafter"/>
</dbReference>
<dbReference type="InterPro" id="IPR006860">
    <property type="entry name" value="FecR"/>
</dbReference>
<evidence type="ECO:0000313" key="6">
    <source>
        <dbReference type="Proteomes" id="UP000614982"/>
    </source>
</evidence>
<evidence type="ECO:0000259" key="1">
    <source>
        <dbReference type="Pfam" id="PF04773"/>
    </source>
</evidence>
<dbReference type="Proteomes" id="UP000614982">
    <property type="component" value="Unassembled WGS sequence"/>
</dbReference>
<reference evidence="3 6" key="2">
    <citation type="submission" date="2020-05" db="EMBL/GenBank/DDBJ databases">
        <title>Genetic diversity of Pseudomonas cichorii.</title>
        <authorList>
            <person name="Tani S."/>
            <person name="Yagi H."/>
            <person name="Hashimoto S."/>
            <person name="Iiyama K."/>
            <person name="Furuya N."/>
        </authorList>
    </citation>
    <scope>NUCLEOTIDE SEQUENCE [LARGE SCALE GENOMIC DNA]</scope>
    <source>
        <strain evidence="3 6">LMG 2162</strain>
    </source>
</reference>
<dbReference type="Gene3D" id="3.55.50.30">
    <property type="match status" value="1"/>
</dbReference>
<dbReference type="RefSeq" id="WP_025258865.1">
    <property type="nucleotide sequence ID" value="NZ_BLVX01000002.1"/>
</dbReference>
<dbReference type="Gene3D" id="2.60.120.1440">
    <property type="match status" value="1"/>
</dbReference>
<dbReference type="OrthoDB" id="7026278at2"/>
<proteinExistence type="predicted"/>
<keyword evidence="6" id="KW-1185">Reference proteome</keyword>
<dbReference type="PIRSF" id="PIRSF018266">
    <property type="entry name" value="FecR"/>
    <property type="match status" value="1"/>
</dbReference>
<dbReference type="PANTHER" id="PTHR30273:SF2">
    <property type="entry name" value="PROTEIN FECR"/>
    <property type="match status" value="1"/>
</dbReference>
<evidence type="ECO:0000313" key="4">
    <source>
        <dbReference type="EMBL" id="RMR59056.1"/>
    </source>
</evidence>
<evidence type="ECO:0000313" key="5">
    <source>
        <dbReference type="Proteomes" id="UP000278332"/>
    </source>
</evidence>
<protein>
    <submittedName>
        <fullName evidence="3">Iron dicitrate transporter FecR</fullName>
    </submittedName>
</protein>
<accession>A0A3M4W4X8</accession>
<dbReference type="Proteomes" id="UP000278332">
    <property type="component" value="Unassembled WGS sequence"/>
</dbReference>
<sequence>MNPEPPIHDSPVHQDDDISHQASAWFALVQGGSPTEAEREDLARWIAADPRHAQAYAELESLWDASALLLQPARPAARPQLSRRRFVGLGIAASAVAVTAGATSFWLKGSGSPFADERTAVGERRKVSLPDGSTVDLAGNTALNLDFSATRRSVTLLQGEAFFNVVPAAAGEFRVSTEEGVVIANDSEFCLTCDQATARVAVSRKTVRVVTATQQTDLEEGLSLRFSANQTGAIQHAELEQILAWRNGRLAFFDTPLFTVVDELQRWREGKIFIMDKRLAARRVSLILNLNRPDQMLDVLSRALSVRTARYTDLVTLIYPA</sequence>
<dbReference type="InterPro" id="IPR032623">
    <property type="entry name" value="FecR_N"/>
</dbReference>
<feature type="domain" description="FecR protein" evidence="1">
    <location>
        <begin position="117"/>
        <end position="207"/>
    </location>
</feature>
<dbReference type="AlphaFoldDB" id="A0A3M4W4X8"/>
<feature type="domain" description="FecR N-terminal" evidence="2">
    <location>
        <begin position="21"/>
        <end position="62"/>
    </location>
</feature>
<organism evidence="4 5">
    <name type="scientific">Pseudomonas cichorii</name>
    <dbReference type="NCBI Taxonomy" id="36746"/>
    <lineage>
        <taxon>Bacteria</taxon>
        <taxon>Pseudomonadati</taxon>
        <taxon>Pseudomonadota</taxon>
        <taxon>Gammaproteobacteria</taxon>
        <taxon>Pseudomonadales</taxon>
        <taxon>Pseudomonadaceae</taxon>
        <taxon>Pseudomonas</taxon>
    </lineage>
</organism>
<dbReference type="PANTHER" id="PTHR30273">
    <property type="entry name" value="PERIPLASMIC SIGNAL SENSOR AND SIGMA FACTOR ACTIVATOR FECR-RELATED"/>
    <property type="match status" value="1"/>
</dbReference>
<dbReference type="GeneID" id="93657886"/>
<name>A0A3M4W4X8_PSECI</name>
<evidence type="ECO:0000259" key="2">
    <source>
        <dbReference type="Pfam" id="PF16220"/>
    </source>
</evidence>
<dbReference type="InterPro" id="IPR012373">
    <property type="entry name" value="Ferrdict_sens_TM"/>
</dbReference>
<evidence type="ECO:0000313" key="3">
    <source>
        <dbReference type="EMBL" id="GFM94754.1"/>
    </source>
</evidence>
<dbReference type="EMBL" id="RBRY01000063">
    <property type="protein sequence ID" value="RMR59056.1"/>
    <property type="molecule type" value="Genomic_DNA"/>
</dbReference>